<accession>A0ABX5GZH9</accession>
<keyword evidence="1" id="KW-0812">Transmembrane</keyword>
<name>A0ABX5GZH9_PHOAN</name>
<dbReference type="EMBL" id="PYOU01000027">
    <property type="protein sequence ID" value="PSX03940.1"/>
    <property type="molecule type" value="Genomic_DNA"/>
</dbReference>
<dbReference type="RefSeq" id="WP_107188016.1">
    <property type="nucleotide sequence ID" value="NZ_PYOU01000027.1"/>
</dbReference>
<proteinExistence type="predicted"/>
<keyword evidence="1" id="KW-0472">Membrane</keyword>
<evidence type="ECO:0000256" key="1">
    <source>
        <dbReference type="SAM" id="Phobius"/>
    </source>
</evidence>
<organism evidence="2 3">
    <name type="scientific">Photobacterium angustum</name>
    <dbReference type="NCBI Taxonomy" id="661"/>
    <lineage>
        <taxon>Bacteria</taxon>
        <taxon>Pseudomonadati</taxon>
        <taxon>Pseudomonadota</taxon>
        <taxon>Gammaproteobacteria</taxon>
        <taxon>Vibrionales</taxon>
        <taxon>Vibrionaceae</taxon>
        <taxon>Photobacterium</taxon>
    </lineage>
</organism>
<comment type="caution">
    <text evidence="2">The sequence shown here is derived from an EMBL/GenBank/DDBJ whole genome shotgun (WGS) entry which is preliminary data.</text>
</comment>
<keyword evidence="1" id="KW-1133">Transmembrane helix</keyword>
<sequence length="142" mass="16228">MYKFVSWVLFFLIVSFLITSIGYSYKLYAFYGQKEFKFHLNGKALGAASIISPLDLEIDNSLNSGTAKQVCQNVISERGYITTSMFNDAMICCNLSSLNSYWIPFKEVDNRRYYFCGAWPNIDIVSQQIKNAKLMPRPLASL</sequence>
<gene>
    <name evidence="2" type="ORF">C0W27_20820</name>
</gene>
<dbReference type="Proteomes" id="UP000240989">
    <property type="component" value="Unassembled WGS sequence"/>
</dbReference>
<evidence type="ECO:0000313" key="2">
    <source>
        <dbReference type="EMBL" id="PSX03940.1"/>
    </source>
</evidence>
<feature type="transmembrane region" description="Helical" evidence="1">
    <location>
        <begin position="6"/>
        <end position="25"/>
    </location>
</feature>
<protein>
    <submittedName>
        <fullName evidence="2">Uncharacterized protein</fullName>
    </submittedName>
</protein>
<reference evidence="2 3" key="1">
    <citation type="submission" date="2018-01" db="EMBL/GenBank/DDBJ databases">
        <title>Whole genome sequencing of Histamine producing bacteria.</title>
        <authorList>
            <person name="Butler K."/>
        </authorList>
    </citation>
    <scope>NUCLEOTIDE SEQUENCE [LARGE SCALE GENOMIC DNA]</scope>
    <source>
        <strain evidence="2 3">A6-1</strain>
    </source>
</reference>
<keyword evidence="3" id="KW-1185">Reference proteome</keyword>
<evidence type="ECO:0000313" key="3">
    <source>
        <dbReference type="Proteomes" id="UP000240989"/>
    </source>
</evidence>